<dbReference type="EMBL" id="LFMY01000004">
    <property type="protein sequence ID" value="OKL61581.1"/>
    <property type="molecule type" value="Genomic_DNA"/>
</dbReference>
<feature type="compositionally biased region" description="Polar residues" evidence="1">
    <location>
        <begin position="131"/>
        <end position="141"/>
    </location>
</feature>
<feature type="region of interest" description="Disordered" evidence="1">
    <location>
        <begin position="154"/>
        <end position="180"/>
    </location>
</feature>
<dbReference type="GeneID" id="31003017"/>
<dbReference type="AlphaFoldDB" id="A0A225AJC3"/>
<keyword evidence="3" id="KW-1185">Reference proteome</keyword>
<accession>A0A225AJC3</accession>
<protein>
    <submittedName>
        <fullName evidence="2">Uncharacterized protein</fullName>
    </submittedName>
</protein>
<gene>
    <name evidence="2" type="ORF">UA08_03262</name>
</gene>
<dbReference type="OrthoDB" id="4369471at2759"/>
<comment type="caution">
    <text evidence="2">The sequence shown here is derived from an EMBL/GenBank/DDBJ whole genome shotgun (WGS) entry which is preliminary data.</text>
</comment>
<name>A0A225AJC3_TALAT</name>
<sequence>MPRPAIPKPGFSVLRLHNSKNPHLIAHLSSAEKRNLLNSVAQDIEGCIWVVGHYIQSGHLDATHTFEFDQIINEIHRDERDEMEKKLRKMTVKTKIYKRREKALRREMKKRQERRRQRREERRRDEQQRMVTSSQQTSVDPTTADVECFETGCLHAGPSNQIDRDPRAGSGRGLSAADNTTTQVTVVSVDEFEESFSS</sequence>
<feature type="region of interest" description="Disordered" evidence="1">
    <location>
        <begin position="100"/>
        <end position="142"/>
    </location>
</feature>
<dbReference type="RefSeq" id="XP_020121702.1">
    <property type="nucleotide sequence ID" value="XM_020265542.1"/>
</dbReference>
<reference evidence="2 3" key="1">
    <citation type="submission" date="2015-06" db="EMBL/GenBank/DDBJ databases">
        <title>Talaromyces atroroseus IBT 11181 draft genome.</title>
        <authorList>
            <person name="Rasmussen K.B."/>
            <person name="Rasmussen S."/>
            <person name="Petersen B."/>
            <person name="Sicheritz-Ponten T."/>
            <person name="Mortensen U.H."/>
            <person name="Thrane U."/>
        </authorList>
    </citation>
    <scope>NUCLEOTIDE SEQUENCE [LARGE SCALE GENOMIC DNA]</scope>
    <source>
        <strain evidence="2 3">IBT 11181</strain>
    </source>
</reference>
<proteinExistence type="predicted"/>
<feature type="compositionally biased region" description="Basic residues" evidence="1">
    <location>
        <begin position="100"/>
        <end position="117"/>
    </location>
</feature>
<evidence type="ECO:0000313" key="2">
    <source>
        <dbReference type="EMBL" id="OKL61581.1"/>
    </source>
</evidence>
<feature type="compositionally biased region" description="Basic and acidic residues" evidence="1">
    <location>
        <begin position="118"/>
        <end position="128"/>
    </location>
</feature>
<organism evidence="2 3">
    <name type="scientific">Talaromyces atroroseus</name>
    <dbReference type="NCBI Taxonomy" id="1441469"/>
    <lineage>
        <taxon>Eukaryota</taxon>
        <taxon>Fungi</taxon>
        <taxon>Dikarya</taxon>
        <taxon>Ascomycota</taxon>
        <taxon>Pezizomycotina</taxon>
        <taxon>Eurotiomycetes</taxon>
        <taxon>Eurotiomycetidae</taxon>
        <taxon>Eurotiales</taxon>
        <taxon>Trichocomaceae</taxon>
        <taxon>Talaromyces</taxon>
        <taxon>Talaromyces sect. Trachyspermi</taxon>
    </lineage>
</organism>
<evidence type="ECO:0000313" key="3">
    <source>
        <dbReference type="Proteomes" id="UP000214365"/>
    </source>
</evidence>
<dbReference type="Proteomes" id="UP000214365">
    <property type="component" value="Unassembled WGS sequence"/>
</dbReference>
<evidence type="ECO:0000256" key="1">
    <source>
        <dbReference type="SAM" id="MobiDB-lite"/>
    </source>
</evidence>